<comment type="catalytic activity">
    <reaction evidence="1">
        <text>[L-4-(L-arginin-2-N-yl)aspartate](n) + H2O = [L-4-(L-arginin-2-N-yl)aspartate](n-1) + L-4-(L-arginin-2-N-yl)aspartate</text>
        <dbReference type="Rhea" id="RHEA:12845"/>
        <dbReference type="Rhea" id="RHEA-COMP:13728"/>
        <dbReference type="Rhea" id="RHEA-COMP:13734"/>
        <dbReference type="ChEBI" id="CHEBI:15377"/>
        <dbReference type="ChEBI" id="CHEBI:137986"/>
        <dbReference type="ChEBI" id="CHEBI:137991"/>
        <dbReference type="EC" id="3.4.15.6"/>
    </reaction>
</comment>
<evidence type="ECO:0000256" key="4">
    <source>
        <dbReference type="ARBA" id="ARBA00013115"/>
    </source>
</evidence>
<keyword evidence="9" id="KW-0121">Carboxypeptidase</keyword>
<sequence>MQRRTHQNWPWRLAHTGGILLCGVWLAVLTIVPFSEAQELALTSRAERSDIQGSLVIVGGGTIPEEIIERFLELGGGLNTRLVLITTASMVADSREIETRVLAYWYEQPLRSVDVLHTRNRSVADSPEFSRVLEEATAVWFIGGNQLNLTEVYQGTKTEERLHALVRRGGVIGGTSAGAAIMSRVMIGGNTANGPYLATGFGFLPGTIVDQHFLKRHRQPRLFQALEAHPGLVGIGIDEGTALIVRPQQVEVLGESEVELCLAGTKQRRQITQRFKSGDTIDLNKWSLAAVGRARFDSYVKADKRRAPEVPQGAVIVAGRKTPKVAVEEFLNAAGGKSAPVVLVTETDGDAEISAVESELQQCLAEIGAEKIQLCRASTAAELERPEMKRALAEARGVWFIGAQERRMMDFVLQARIDRLVKDVLERGGVVGGSSAGAKIHGDGMLCGDDDDADLLGDIYACGLGVLPGIVIEQQRVDTVSAASIAKAVRQRFPWCLGLGLQESAAVVVRGHTMHVLGDDAVAIIGEPGDDESNDAAIELVEAGQKYDLRARRRLSADAPAERSR</sequence>
<dbReference type="EMBL" id="DSVQ01000009">
    <property type="protein sequence ID" value="HGT38478.1"/>
    <property type="molecule type" value="Genomic_DNA"/>
</dbReference>
<evidence type="ECO:0000256" key="5">
    <source>
        <dbReference type="ARBA" id="ARBA00015719"/>
    </source>
</evidence>
<reference evidence="9" key="1">
    <citation type="journal article" date="2020" name="mSystems">
        <title>Genome- and Community-Level Interaction Insights into Carbon Utilization and Element Cycling Functions of Hydrothermarchaeota in Hydrothermal Sediment.</title>
        <authorList>
            <person name="Zhou Z."/>
            <person name="Liu Y."/>
            <person name="Xu W."/>
            <person name="Pan J."/>
            <person name="Luo Z.H."/>
            <person name="Li M."/>
        </authorList>
    </citation>
    <scope>NUCLEOTIDE SEQUENCE [LARGE SCALE GENOMIC DNA]</scope>
    <source>
        <strain evidence="9">SpSt-508</strain>
    </source>
</reference>
<dbReference type="GO" id="GO:0006508">
    <property type="term" value="P:proteolysis"/>
    <property type="evidence" value="ECO:0007669"/>
    <property type="project" value="UniProtKB-KW"/>
</dbReference>
<gene>
    <name evidence="9" type="ORF">ENS64_04345</name>
</gene>
<dbReference type="NCBIfam" id="TIGR02069">
    <property type="entry name" value="cyanophycinase"/>
    <property type="match status" value="1"/>
</dbReference>
<protein>
    <recommendedName>
        <fullName evidence="5">Cyanophycinase</fullName>
        <ecNumber evidence="4">3.4.15.6</ecNumber>
    </recommendedName>
</protein>
<name>A0A7C4LL26_9PLAN</name>
<dbReference type="InterPro" id="IPR029062">
    <property type="entry name" value="Class_I_gatase-like"/>
</dbReference>
<evidence type="ECO:0000256" key="3">
    <source>
        <dbReference type="ARBA" id="ARBA00006534"/>
    </source>
</evidence>
<dbReference type="CDD" id="cd03145">
    <property type="entry name" value="GAT1_cyanophycinase"/>
    <property type="match status" value="1"/>
</dbReference>
<dbReference type="PANTHER" id="PTHR36175:SF1">
    <property type="entry name" value="CYANOPHYCINASE"/>
    <property type="match status" value="1"/>
</dbReference>
<dbReference type="InterPro" id="IPR005320">
    <property type="entry name" value="Peptidase_S51"/>
</dbReference>
<comment type="similarity">
    <text evidence="3">Belongs to the peptidase S51 family.</text>
</comment>
<dbReference type="GO" id="GO:0008236">
    <property type="term" value="F:serine-type peptidase activity"/>
    <property type="evidence" value="ECO:0007669"/>
    <property type="project" value="UniProtKB-KW"/>
</dbReference>
<dbReference type="Gene3D" id="3.40.50.880">
    <property type="match status" value="2"/>
</dbReference>
<keyword evidence="7 9" id="KW-0378">Hydrolase</keyword>
<evidence type="ECO:0000256" key="8">
    <source>
        <dbReference type="ARBA" id="ARBA00022825"/>
    </source>
</evidence>
<comment type="caution">
    <text evidence="9">The sequence shown here is derived from an EMBL/GenBank/DDBJ whole genome shotgun (WGS) entry which is preliminary data.</text>
</comment>
<proteinExistence type="inferred from homology"/>
<dbReference type="InterPro" id="IPR011811">
    <property type="entry name" value="Peptidase_S51_cyanophycinase"/>
</dbReference>
<dbReference type="GO" id="GO:0008241">
    <property type="term" value="F:peptidyl-dipeptidase activity"/>
    <property type="evidence" value="ECO:0007669"/>
    <property type="project" value="UniProtKB-EC"/>
</dbReference>
<dbReference type="GO" id="GO:0004180">
    <property type="term" value="F:carboxypeptidase activity"/>
    <property type="evidence" value="ECO:0007669"/>
    <property type="project" value="UniProtKB-KW"/>
</dbReference>
<keyword evidence="8" id="KW-0720">Serine protease</keyword>
<evidence type="ECO:0000256" key="2">
    <source>
        <dbReference type="ARBA" id="ARBA00002039"/>
    </source>
</evidence>
<comment type="function">
    <text evidence="2">Exopeptidase that catalyzes the hydrolytic cleavage of multi-L-arginyl-poly-L-aspartic acid (cyanophycin; a water-insoluble reserve polymer) into aspartate-arginine dipeptides.</text>
</comment>
<accession>A0A7C4LL26</accession>
<evidence type="ECO:0000256" key="7">
    <source>
        <dbReference type="ARBA" id="ARBA00022801"/>
    </source>
</evidence>
<dbReference type="PANTHER" id="PTHR36175">
    <property type="entry name" value="CYANOPHYCINASE"/>
    <property type="match status" value="1"/>
</dbReference>
<dbReference type="EC" id="3.4.15.6" evidence="4"/>
<dbReference type="AlphaFoldDB" id="A0A7C4LL26"/>
<keyword evidence="6" id="KW-0645">Protease</keyword>
<dbReference type="SUPFAM" id="SSF52317">
    <property type="entry name" value="Class I glutamine amidotransferase-like"/>
    <property type="match status" value="2"/>
</dbReference>
<evidence type="ECO:0000256" key="1">
    <source>
        <dbReference type="ARBA" id="ARBA00001092"/>
    </source>
</evidence>
<organism evidence="9">
    <name type="scientific">Schlesneria paludicola</name>
    <dbReference type="NCBI Taxonomy" id="360056"/>
    <lineage>
        <taxon>Bacteria</taxon>
        <taxon>Pseudomonadati</taxon>
        <taxon>Planctomycetota</taxon>
        <taxon>Planctomycetia</taxon>
        <taxon>Planctomycetales</taxon>
        <taxon>Planctomycetaceae</taxon>
        <taxon>Schlesneria</taxon>
    </lineage>
</organism>
<evidence type="ECO:0000313" key="9">
    <source>
        <dbReference type="EMBL" id="HGT38478.1"/>
    </source>
</evidence>
<evidence type="ECO:0000256" key="6">
    <source>
        <dbReference type="ARBA" id="ARBA00022670"/>
    </source>
</evidence>
<dbReference type="Pfam" id="PF03575">
    <property type="entry name" value="Peptidase_S51"/>
    <property type="match status" value="2"/>
</dbReference>